<dbReference type="Pfam" id="PF07690">
    <property type="entry name" value="MFS_1"/>
    <property type="match status" value="1"/>
</dbReference>
<dbReference type="EMBL" id="JAVRQU010000001">
    <property type="protein sequence ID" value="KAK5708230.1"/>
    <property type="molecule type" value="Genomic_DNA"/>
</dbReference>
<accession>A0AAN8A5P9</accession>
<dbReference type="PANTHER" id="PTHR23502">
    <property type="entry name" value="MAJOR FACILITATOR SUPERFAMILY"/>
    <property type="match status" value="1"/>
</dbReference>
<evidence type="ECO:0008006" key="8">
    <source>
        <dbReference type="Google" id="ProtNLM"/>
    </source>
</evidence>
<organism evidence="6 7">
    <name type="scientific">Elasticomyces elasticus</name>
    <dbReference type="NCBI Taxonomy" id="574655"/>
    <lineage>
        <taxon>Eukaryota</taxon>
        <taxon>Fungi</taxon>
        <taxon>Dikarya</taxon>
        <taxon>Ascomycota</taxon>
        <taxon>Pezizomycotina</taxon>
        <taxon>Dothideomycetes</taxon>
        <taxon>Dothideomycetidae</taxon>
        <taxon>Mycosphaerellales</taxon>
        <taxon>Teratosphaeriaceae</taxon>
        <taxon>Elasticomyces</taxon>
    </lineage>
</organism>
<evidence type="ECO:0000256" key="4">
    <source>
        <dbReference type="ARBA" id="ARBA00023136"/>
    </source>
</evidence>
<feature type="transmembrane region" description="Helical" evidence="5">
    <location>
        <begin position="167"/>
        <end position="190"/>
    </location>
</feature>
<sequence>MPYGILECYKMEMVPGTALLRDQSDVPDALQGVSTSRLKHGTGRFSHVLLVPQPSDSPNDPLNWPTWRKDLVLFLVGMSAAVVGAYGPMLGPGFVPIAAELGITVVVLSQATAWLILTLGICVFFFNPAAKIWGKRPIYVVCSLVLFVVSIWGAVADNYGSFLGSRILGALGMAPYEVLVQATISDLYFIHERATRLAVWNLFLLCGIAGAGFISGYIIEDLGYQWTFWVCAILFGIFGFGIIFFVPETTYIRHTVTSETLVKTGIQDQERGAENEKFDEKGMHVEYHQLSPKITGNGSSPNAATEPKYSYVRSLALFTGRYSDAKIWKIFARPFIMFFYPSVLWAFLIYGTTLTWIVVFSVVNGVIFTAPPYNFSVGQAGLTSLSPFILCIIGEVISGPLNDWICVAMARRNHGIYEPEFRLVLMIVVVILGTAGFYGFGATVHYVTHWSGPVLTYGLANMSLAFASTCVFGYVLDCYPRLAEEAFVAINTRNLLTFGLTYFVNSWLEKDGALAVFNVLGSCFLAVCALTIPLWIFGKRIRSWTARNAFLNDFMSDDVGRPAPS</sequence>
<feature type="transmembrane region" description="Helical" evidence="5">
    <location>
        <begin position="225"/>
        <end position="246"/>
    </location>
</feature>
<evidence type="ECO:0000256" key="1">
    <source>
        <dbReference type="ARBA" id="ARBA00004141"/>
    </source>
</evidence>
<keyword evidence="3 5" id="KW-1133">Transmembrane helix</keyword>
<dbReference type="Proteomes" id="UP001310594">
    <property type="component" value="Unassembled WGS sequence"/>
</dbReference>
<proteinExistence type="predicted"/>
<feature type="transmembrane region" description="Helical" evidence="5">
    <location>
        <begin position="387"/>
        <end position="411"/>
    </location>
</feature>
<feature type="transmembrane region" description="Helical" evidence="5">
    <location>
        <begin position="343"/>
        <end position="367"/>
    </location>
</feature>
<evidence type="ECO:0000256" key="5">
    <source>
        <dbReference type="SAM" id="Phobius"/>
    </source>
</evidence>
<reference evidence="6" key="1">
    <citation type="submission" date="2023-08" db="EMBL/GenBank/DDBJ databases">
        <title>Black Yeasts Isolated from many extreme environments.</title>
        <authorList>
            <person name="Coleine C."/>
            <person name="Stajich J.E."/>
            <person name="Selbmann L."/>
        </authorList>
    </citation>
    <scope>NUCLEOTIDE SEQUENCE</scope>
    <source>
        <strain evidence="6">CCFEE 5810</strain>
    </source>
</reference>
<dbReference type="PANTHER" id="PTHR23502:SF4">
    <property type="entry name" value="MAJOR FACILITATOR SUPERFAMILY (MFS) PROFILE DOMAIN-CONTAINING PROTEIN-RELATED"/>
    <property type="match status" value="1"/>
</dbReference>
<keyword evidence="2 5" id="KW-0812">Transmembrane</keyword>
<feature type="transmembrane region" description="Helical" evidence="5">
    <location>
        <begin position="138"/>
        <end position="155"/>
    </location>
</feature>
<evidence type="ECO:0000256" key="2">
    <source>
        <dbReference type="ARBA" id="ARBA00022692"/>
    </source>
</evidence>
<dbReference type="InterPro" id="IPR036259">
    <property type="entry name" value="MFS_trans_sf"/>
</dbReference>
<dbReference type="AlphaFoldDB" id="A0AAN8A5P9"/>
<dbReference type="GO" id="GO:0022857">
    <property type="term" value="F:transmembrane transporter activity"/>
    <property type="evidence" value="ECO:0007669"/>
    <property type="project" value="InterPro"/>
</dbReference>
<feature type="transmembrane region" description="Helical" evidence="5">
    <location>
        <begin position="101"/>
        <end position="126"/>
    </location>
</feature>
<name>A0AAN8A5P9_9PEZI</name>
<feature type="transmembrane region" description="Helical" evidence="5">
    <location>
        <begin position="423"/>
        <end position="448"/>
    </location>
</feature>
<keyword evidence="4 5" id="KW-0472">Membrane</keyword>
<feature type="transmembrane region" description="Helical" evidence="5">
    <location>
        <begin position="71"/>
        <end position="89"/>
    </location>
</feature>
<dbReference type="Gene3D" id="1.20.1250.20">
    <property type="entry name" value="MFS general substrate transporter like domains"/>
    <property type="match status" value="1"/>
</dbReference>
<protein>
    <recommendedName>
        <fullName evidence="8">Major facilitator superfamily (MFS) profile domain-containing protein</fullName>
    </recommendedName>
</protein>
<dbReference type="InterPro" id="IPR011701">
    <property type="entry name" value="MFS"/>
</dbReference>
<feature type="transmembrane region" description="Helical" evidence="5">
    <location>
        <begin position="514"/>
        <end position="537"/>
    </location>
</feature>
<gene>
    <name evidence="6" type="ORF">LTR97_000770</name>
</gene>
<comment type="caution">
    <text evidence="6">The sequence shown here is derived from an EMBL/GenBank/DDBJ whole genome shotgun (WGS) entry which is preliminary data.</text>
</comment>
<comment type="subcellular location">
    <subcellularLocation>
        <location evidence="1">Membrane</location>
        <topology evidence="1">Multi-pass membrane protein</topology>
    </subcellularLocation>
</comment>
<dbReference type="GO" id="GO:0005886">
    <property type="term" value="C:plasma membrane"/>
    <property type="evidence" value="ECO:0007669"/>
    <property type="project" value="TreeGrafter"/>
</dbReference>
<dbReference type="SUPFAM" id="SSF103473">
    <property type="entry name" value="MFS general substrate transporter"/>
    <property type="match status" value="1"/>
</dbReference>
<evidence type="ECO:0000313" key="6">
    <source>
        <dbReference type="EMBL" id="KAK5708230.1"/>
    </source>
</evidence>
<feature type="transmembrane region" description="Helical" evidence="5">
    <location>
        <begin position="197"/>
        <end position="219"/>
    </location>
</feature>
<feature type="transmembrane region" description="Helical" evidence="5">
    <location>
        <begin position="454"/>
        <end position="476"/>
    </location>
</feature>
<evidence type="ECO:0000313" key="7">
    <source>
        <dbReference type="Proteomes" id="UP001310594"/>
    </source>
</evidence>
<feature type="transmembrane region" description="Helical" evidence="5">
    <location>
        <begin position="488"/>
        <end position="508"/>
    </location>
</feature>
<evidence type="ECO:0000256" key="3">
    <source>
        <dbReference type="ARBA" id="ARBA00022989"/>
    </source>
</evidence>